<proteinExistence type="predicted"/>
<dbReference type="AlphaFoldDB" id="A0A2L0ICI5"/>
<name>A0A2L0ICI5_9GAMM</name>
<gene>
    <name evidence="1" type="ORF">C2E15_03290</name>
</gene>
<organism evidence="1 2">
    <name type="scientific">Mixta gaviniae</name>
    <dbReference type="NCBI Taxonomy" id="665914"/>
    <lineage>
        <taxon>Bacteria</taxon>
        <taxon>Pseudomonadati</taxon>
        <taxon>Pseudomonadota</taxon>
        <taxon>Gammaproteobacteria</taxon>
        <taxon>Enterobacterales</taxon>
        <taxon>Erwiniaceae</taxon>
        <taxon>Mixta</taxon>
    </lineage>
</organism>
<keyword evidence="2" id="KW-1185">Reference proteome</keyword>
<accession>A0A2L0ICI5</accession>
<dbReference type="KEGG" id="pgz:C2E15_03290"/>
<dbReference type="EMBL" id="CP026377">
    <property type="protein sequence ID" value="AUX92217.1"/>
    <property type="molecule type" value="Genomic_DNA"/>
</dbReference>
<dbReference type="Proteomes" id="UP000238365">
    <property type="component" value="Chromosome"/>
</dbReference>
<protein>
    <submittedName>
        <fullName evidence="1">Uncharacterized protein</fullName>
    </submittedName>
</protein>
<reference evidence="1 2" key="1">
    <citation type="submission" date="2018-01" db="EMBL/GenBank/DDBJ databases">
        <title>Complete and assembled Genome of Pantoea gaviniae DSM22758T.</title>
        <authorList>
            <person name="Stevens M.J.A."/>
            <person name="Zurfluh K."/>
            <person name="Stephan R."/>
        </authorList>
    </citation>
    <scope>NUCLEOTIDE SEQUENCE [LARGE SCALE GENOMIC DNA]</scope>
    <source>
        <strain evidence="1 2">DSM 22758</strain>
    </source>
</reference>
<evidence type="ECO:0000313" key="1">
    <source>
        <dbReference type="EMBL" id="AUX92217.1"/>
    </source>
</evidence>
<evidence type="ECO:0000313" key="2">
    <source>
        <dbReference type="Proteomes" id="UP000238365"/>
    </source>
</evidence>
<sequence length="65" mass="7276">MKFLCLWAAAHLICTEMELPSPLRHIQSESEPARSRKIPTVGAQAGSGKLNSFINVTFNRRMYGI</sequence>